<evidence type="ECO:0000256" key="3">
    <source>
        <dbReference type="ARBA" id="ARBA00012895"/>
    </source>
</evidence>
<dbReference type="GO" id="GO:0005524">
    <property type="term" value="F:ATP binding"/>
    <property type="evidence" value="ECO:0007669"/>
    <property type="project" value="UniProtKB-KW"/>
</dbReference>
<dbReference type="InterPro" id="IPR013758">
    <property type="entry name" value="Topo_IIA_A/C_ab"/>
</dbReference>
<comment type="cofactor">
    <cofactor evidence="2">
        <name>Mg(2+)</name>
        <dbReference type="ChEBI" id="CHEBI:18420"/>
    </cofactor>
</comment>
<keyword evidence="8 9" id="KW-0413">Isomerase</keyword>
<dbReference type="RefSeq" id="YP_003359073.1">
    <property type="nucleotide sequence ID" value="NC_013697.1"/>
</dbReference>
<evidence type="ECO:0000256" key="4">
    <source>
        <dbReference type="ARBA" id="ARBA00022741"/>
    </source>
</evidence>
<evidence type="ECO:0000256" key="2">
    <source>
        <dbReference type="ARBA" id="ARBA00001946"/>
    </source>
</evidence>
<dbReference type="PANTHER" id="PTHR10169:SF38">
    <property type="entry name" value="DNA TOPOISOMERASE 2"/>
    <property type="match status" value="1"/>
</dbReference>
<comment type="catalytic activity">
    <reaction evidence="1 9">
        <text>ATP-dependent breakage, passage and rejoining of double-stranded DNA.</text>
        <dbReference type="EC" id="5.6.2.2"/>
    </reaction>
</comment>
<dbReference type="Proteomes" id="UP000008986">
    <property type="component" value="Segment"/>
</dbReference>
<sequence>MKEISISQHIQGDHKAYATYDNQRNIPHIADGLKPSLRKIIHTAIETMRGKEEVKVAALGSRASDLTEYGHGEDSIIDAVVTLGRNYRGTNNLPLLQKQGQFGTMVDNDASEPRYIHVSRHANLSHCFKEEDRAILDFQVSEGKTIEPVFFLPPLPLVLINASSGVGNGYSSKILPRSPQALIEMSKAILNETPINPEWSLPHFPGFKGRVKATGPCSYEIHGAIQLNPKAKTEFTIIDLPPDSKYQYEQFKERELLPLLDSKTIKNFESDSTEQAWSIKVQSTREFAQHPELVKRMGMILRVTENLTVWTWDGQLKRYPTAEALLRDWLVGREYYMEKRRQSEIARSTKEMNWLLVKVEFLKWWNANHNQAVRMSNDEIKSSFTSTLGDLKFDDEMLSKLLALPVSSLKMSGIEALQNAHDEVESYVRFMESTTAKAMIITDMEEYKF</sequence>
<feature type="domain" description="Topo IIA-type catalytic" evidence="10">
    <location>
        <begin position="26"/>
        <end position="444"/>
    </location>
</feature>
<evidence type="ECO:0000256" key="5">
    <source>
        <dbReference type="ARBA" id="ARBA00022840"/>
    </source>
</evidence>
<dbReference type="Gene3D" id="3.90.199.10">
    <property type="entry name" value="Topoisomerase II, domain 5"/>
    <property type="match status" value="1"/>
</dbReference>
<evidence type="ECO:0000256" key="1">
    <source>
        <dbReference type="ARBA" id="ARBA00000185"/>
    </source>
</evidence>
<organism evidence="11 12">
    <name type="scientific">Delftia phage PhiW-14</name>
    <name type="common">Deftia acidovorans bacteriophage phiW-14</name>
    <dbReference type="NCBI Taxonomy" id="665032"/>
    <lineage>
        <taxon>Viruses</taxon>
        <taxon>Duplodnaviria</taxon>
        <taxon>Heunggongvirae</taxon>
        <taxon>Uroviricota</taxon>
        <taxon>Caudoviricetes</taxon>
        <taxon>Ionavirus</taxon>
        <taxon>Ionavirus W14</taxon>
    </lineage>
</organism>
<dbReference type="PROSITE" id="PS52040">
    <property type="entry name" value="TOPO_IIA"/>
    <property type="match status" value="1"/>
</dbReference>
<dbReference type="KEGG" id="vg:8684167"/>
<dbReference type="GeneID" id="8684167"/>
<dbReference type="PANTHER" id="PTHR10169">
    <property type="entry name" value="DNA TOPOISOMERASE/GYRASE"/>
    <property type="match status" value="1"/>
</dbReference>
<evidence type="ECO:0000313" key="12">
    <source>
        <dbReference type="Proteomes" id="UP000008986"/>
    </source>
</evidence>
<dbReference type="Gene3D" id="3.30.1360.40">
    <property type="match status" value="1"/>
</dbReference>
<evidence type="ECO:0000256" key="9">
    <source>
        <dbReference type="PROSITE-ProRule" id="PRU01384"/>
    </source>
</evidence>
<gene>
    <name evidence="11" type="primary">219</name>
</gene>
<dbReference type="GO" id="GO:0003918">
    <property type="term" value="F:DNA topoisomerase type II (double strand cut, ATP-hydrolyzing) activity"/>
    <property type="evidence" value="ECO:0007669"/>
    <property type="project" value="UniProtKB-EC"/>
</dbReference>
<dbReference type="SMART" id="SM00434">
    <property type="entry name" value="TOP4c"/>
    <property type="match status" value="1"/>
</dbReference>
<dbReference type="OrthoDB" id="2392at10239"/>
<keyword evidence="5" id="KW-0067">ATP-binding</keyword>
<dbReference type="PRINTS" id="PR01158">
    <property type="entry name" value="TOPISMRASEII"/>
</dbReference>
<accession>C9DGJ0</accession>
<keyword evidence="4" id="KW-0547">Nucleotide-binding</keyword>
<evidence type="ECO:0000256" key="6">
    <source>
        <dbReference type="ARBA" id="ARBA00023029"/>
    </source>
</evidence>
<organismHost>
    <name type="scientific">Delftia acidovorans</name>
    <name type="common">Pseudomonas acidovorans</name>
    <name type="synonym">Comamonas acidovorans</name>
    <dbReference type="NCBI Taxonomy" id="80866"/>
</organismHost>
<dbReference type="GO" id="GO:0000819">
    <property type="term" value="P:sister chromatid segregation"/>
    <property type="evidence" value="ECO:0007669"/>
    <property type="project" value="TreeGrafter"/>
</dbReference>
<dbReference type="GO" id="GO:0006265">
    <property type="term" value="P:DNA topological change"/>
    <property type="evidence" value="ECO:0007669"/>
    <property type="project" value="UniProtKB-UniRule"/>
</dbReference>
<dbReference type="InterPro" id="IPR050634">
    <property type="entry name" value="DNA_Topoisomerase_II"/>
</dbReference>
<dbReference type="InterPro" id="IPR013760">
    <property type="entry name" value="Topo_IIA-like_dom_sf"/>
</dbReference>
<dbReference type="EC" id="5.6.2.2" evidence="3"/>
<dbReference type="InterPro" id="IPR001154">
    <property type="entry name" value="TopoII_euk"/>
</dbReference>
<evidence type="ECO:0000256" key="8">
    <source>
        <dbReference type="ARBA" id="ARBA00023235"/>
    </source>
</evidence>
<keyword evidence="7 9" id="KW-0238">DNA-binding</keyword>
<dbReference type="GO" id="GO:0003677">
    <property type="term" value="F:DNA binding"/>
    <property type="evidence" value="ECO:0007669"/>
    <property type="project" value="UniProtKB-UniRule"/>
</dbReference>
<keyword evidence="12" id="KW-1185">Reference proteome</keyword>
<keyword evidence="6 9" id="KW-0799">Topoisomerase</keyword>
<feature type="active site" description="O-(5'-phospho-DNA)-tyrosine intermediate" evidence="9">
    <location>
        <position position="115"/>
    </location>
</feature>
<dbReference type="SUPFAM" id="SSF56719">
    <property type="entry name" value="Type II DNA topoisomerase"/>
    <property type="match status" value="1"/>
</dbReference>
<evidence type="ECO:0000259" key="10">
    <source>
        <dbReference type="PROSITE" id="PS52040"/>
    </source>
</evidence>
<proteinExistence type="predicted"/>
<dbReference type="Pfam" id="PF00521">
    <property type="entry name" value="DNA_topoisoIV"/>
    <property type="match status" value="1"/>
</dbReference>
<evidence type="ECO:0000313" key="11">
    <source>
        <dbReference type="EMBL" id="ACV50241.1"/>
    </source>
</evidence>
<dbReference type="InterPro" id="IPR002205">
    <property type="entry name" value="Topo_IIA_dom_A"/>
</dbReference>
<evidence type="ECO:0000256" key="7">
    <source>
        <dbReference type="ARBA" id="ARBA00023125"/>
    </source>
</evidence>
<name>C9DGJ0_BPW14</name>
<dbReference type="EMBL" id="GQ357915">
    <property type="protein sequence ID" value="ACV50241.1"/>
    <property type="molecule type" value="Genomic_DNA"/>
</dbReference>
<protein>
    <recommendedName>
        <fullName evidence="3">DNA topoisomerase (ATP-hydrolyzing)</fullName>
        <ecNumber evidence="3">5.6.2.2</ecNumber>
    </recommendedName>
</protein>
<reference evidence="12" key="1">
    <citation type="submission" date="2009-07" db="EMBL/GenBank/DDBJ databases">
        <authorList>
            <person name="Kropinski A.M."/>
            <person name="Villegas A."/>
            <person name="Lingohr E.J."/>
        </authorList>
    </citation>
    <scope>NUCLEOTIDE SEQUENCE [LARGE SCALE GENOMIC DNA]</scope>
</reference>